<evidence type="ECO:0000313" key="1">
    <source>
        <dbReference type="EMBL" id="KAJ1122731.1"/>
    </source>
</evidence>
<evidence type="ECO:0000313" key="2">
    <source>
        <dbReference type="Proteomes" id="UP001066276"/>
    </source>
</evidence>
<dbReference type="Proteomes" id="UP001066276">
    <property type="component" value="Chromosome 7"/>
</dbReference>
<gene>
    <name evidence="1" type="ORF">NDU88_001216</name>
</gene>
<sequence length="170" mass="19082">MTNPEPHGVSSAPTPTAFSNRAILLLDAHPQCRSYRCAAPCVVFFLDELVDQHCAELYFLLTPQGINRLSRAPVKWCEAAKGSVWCEGTRVVRGCEVELVPLHTRSSNTRAKATEEGREVFRKRTAWLSPCAPLHTRSYNTSDQAIKEGHKVFYKCLCRLSPRQSSGRIH</sequence>
<dbReference type="EMBL" id="JANPWB010000011">
    <property type="protein sequence ID" value="KAJ1122731.1"/>
    <property type="molecule type" value="Genomic_DNA"/>
</dbReference>
<accession>A0AAV7P3G9</accession>
<dbReference type="AlphaFoldDB" id="A0AAV7P3G9"/>
<name>A0AAV7P3G9_PLEWA</name>
<proteinExistence type="predicted"/>
<organism evidence="1 2">
    <name type="scientific">Pleurodeles waltl</name>
    <name type="common">Iberian ribbed newt</name>
    <dbReference type="NCBI Taxonomy" id="8319"/>
    <lineage>
        <taxon>Eukaryota</taxon>
        <taxon>Metazoa</taxon>
        <taxon>Chordata</taxon>
        <taxon>Craniata</taxon>
        <taxon>Vertebrata</taxon>
        <taxon>Euteleostomi</taxon>
        <taxon>Amphibia</taxon>
        <taxon>Batrachia</taxon>
        <taxon>Caudata</taxon>
        <taxon>Salamandroidea</taxon>
        <taxon>Salamandridae</taxon>
        <taxon>Pleurodelinae</taxon>
        <taxon>Pleurodeles</taxon>
    </lineage>
</organism>
<protein>
    <submittedName>
        <fullName evidence="1">Uncharacterized protein</fullName>
    </submittedName>
</protein>
<comment type="caution">
    <text evidence="1">The sequence shown here is derived from an EMBL/GenBank/DDBJ whole genome shotgun (WGS) entry which is preliminary data.</text>
</comment>
<keyword evidence="2" id="KW-1185">Reference proteome</keyword>
<reference evidence="1" key="1">
    <citation type="journal article" date="2022" name="bioRxiv">
        <title>Sequencing and chromosome-scale assembly of the giantPleurodeles waltlgenome.</title>
        <authorList>
            <person name="Brown T."/>
            <person name="Elewa A."/>
            <person name="Iarovenko S."/>
            <person name="Subramanian E."/>
            <person name="Araus A.J."/>
            <person name="Petzold A."/>
            <person name="Susuki M."/>
            <person name="Suzuki K.-i.T."/>
            <person name="Hayashi T."/>
            <person name="Toyoda A."/>
            <person name="Oliveira C."/>
            <person name="Osipova E."/>
            <person name="Leigh N.D."/>
            <person name="Simon A."/>
            <person name="Yun M.H."/>
        </authorList>
    </citation>
    <scope>NUCLEOTIDE SEQUENCE</scope>
    <source>
        <strain evidence="1">20211129_DDA</strain>
        <tissue evidence="1">Liver</tissue>
    </source>
</reference>